<proteinExistence type="predicted"/>
<sequence>MGSKMKSTKNNKKQDGKFRSKNVKHDPQAESARAVFGLKNEND</sequence>
<feature type="compositionally biased region" description="Basic and acidic residues" evidence="1">
    <location>
        <begin position="12"/>
        <end position="28"/>
    </location>
</feature>
<organism evidence="2 3">
    <name type="scientific">Desulfonispora thiosulfatigenes DSM 11270</name>
    <dbReference type="NCBI Taxonomy" id="656914"/>
    <lineage>
        <taxon>Bacteria</taxon>
        <taxon>Bacillati</taxon>
        <taxon>Bacillota</taxon>
        <taxon>Clostridia</taxon>
        <taxon>Eubacteriales</taxon>
        <taxon>Peptococcaceae</taxon>
        <taxon>Desulfonispora</taxon>
    </lineage>
</organism>
<feature type="region of interest" description="Disordered" evidence="1">
    <location>
        <begin position="1"/>
        <end position="43"/>
    </location>
</feature>
<gene>
    <name evidence="2" type="ORF">SAMN00017405_2029</name>
</gene>
<keyword evidence="3" id="KW-1185">Reference proteome</keyword>
<name>A0A1W1UJ62_DESTI</name>
<feature type="compositionally biased region" description="Basic residues" evidence="1">
    <location>
        <begin position="1"/>
        <end position="11"/>
    </location>
</feature>
<dbReference type="Proteomes" id="UP000192731">
    <property type="component" value="Unassembled WGS sequence"/>
</dbReference>
<evidence type="ECO:0000256" key="1">
    <source>
        <dbReference type="SAM" id="MobiDB-lite"/>
    </source>
</evidence>
<protein>
    <submittedName>
        <fullName evidence="2">Uncharacterized protein</fullName>
    </submittedName>
</protein>
<evidence type="ECO:0000313" key="3">
    <source>
        <dbReference type="Proteomes" id="UP000192731"/>
    </source>
</evidence>
<dbReference type="AlphaFoldDB" id="A0A1W1UJ62"/>
<accession>A0A1W1UJ62</accession>
<dbReference type="STRING" id="656914.SAMN00017405_2029"/>
<dbReference type="InterPro" id="IPR053788">
    <property type="entry name" value="CPC_1213-like"/>
</dbReference>
<dbReference type="EMBL" id="FWWT01000006">
    <property type="protein sequence ID" value="SMB81053.1"/>
    <property type="molecule type" value="Genomic_DNA"/>
</dbReference>
<evidence type="ECO:0000313" key="2">
    <source>
        <dbReference type="EMBL" id="SMB81053.1"/>
    </source>
</evidence>
<dbReference type="RefSeq" id="WP_278336306.1">
    <property type="nucleotide sequence ID" value="NZ_FWWT01000006.1"/>
</dbReference>
<reference evidence="2 3" key="1">
    <citation type="submission" date="2017-04" db="EMBL/GenBank/DDBJ databases">
        <authorList>
            <person name="Afonso C.L."/>
            <person name="Miller P.J."/>
            <person name="Scott M.A."/>
            <person name="Spackman E."/>
            <person name="Goraichik I."/>
            <person name="Dimitrov K.M."/>
            <person name="Suarez D.L."/>
            <person name="Swayne D.E."/>
        </authorList>
    </citation>
    <scope>NUCLEOTIDE SEQUENCE [LARGE SCALE GENOMIC DNA]</scope>
    <source>
        <strain evidence="2 3">DSM 11270</strain>
    </source>
</reference>
<dbReference type="NCBIfam" id="NF040908">
    <property type="entry name" value="CPC_1213_fam"/>
    <property type="match status" value="1"/>
</dbReference>